<dbReference type="EMBL" id="CP064942">
    <property type="protein sequence ID" value="QPH55135.1"/>
    <property type="molecule type" value="Genomic_DNA"/>
</dbReference>
<feature type="chain" id="PRO_5032282673" evidence="1">
    <location>
        <begin position="19"/>
        <end position="105"/>
    </location>
</feature>
<dbReference type="Proteomes" id="UP000594800">
    <property type="component" value="Chromosome"/>
</dbReference>
<sequence length="105" mass="11252">MRLLRLALAGLVAAPALAQGPQADVPPLPPFPQACEGPDCAEPKILPYNRRTPNEIGDADDLISDRAATLPDAGVDFDPDAVGAQRNLLLQRIGRDRPRNRVGHN</sequence>
<keyword evidence="3" id="KW-1185">Reference proteome</keyword>
<evidence type="ECO:0000256" key="1">
    <source>
        <dbReference type="SAM" id="SignalP"/>
    </source>
</evidence>
<organism evidence="2 3">
    <name type="scientific">Pontivivens ytuae</name>
    <dbReference type="NCBI Taxonomy" id="2789856"/>
    <lineage>
        <taxon>Bacteria</taxon>
        <taxon>Pseudomonadati</taxon>
        <taxon>Pseudomonadota</taxon>
        <taxon>Alphaproteobacteria</taxon>
        <taxon>Rhodobacterales</taxon>
        <taxon>Paracoccaceae</taxon>
        <taxon>Pontivivens</taxon>
    </lineage>
</organism>
<proteinExistence type="predicted"/>
<reference evidence="2 3" key="1">
    <citation type="submission" date="2020-11" db="EMBL/GenBank/DDBJ databases">
        <title>Description of Pontivivens ytuae sp. nov. isolated from deep sea sediment of Mariana Trench.</title>
        <authorList>
            <person name="Wang Z."/>
            <person name="Sun Q.-L."/>
            <person name="Xu X.-D."/>
            <person name="Tang Y.-Z."/>
            <person name="Zhang J."/>
        </authorList>
    </citation>
    <scope>NUCLEOTIDE SEQUENCE [LARGE SCALE GENOMIC DNA]</scope>
    <source>
        <strain evidence="2 3">MT2928</strain>
    </source>
</reference>
<gene>
    <name evidence="2" type="ORF">I0K15_05145</name>
</gene>
<dbReference type="AlphaFoldDB" id="A0A7S9LUA6"/>
<feature type="signal peptide" evidence="1">
    <location>
        <begin position="1"/>
        <end position="18"/>
    </location>
</feature>
<dbReference type="RefSeq" id="WP_196104334.1">
    <property type="nucleotide sequence ID" value="NZ_CP064942.1"/>
</dbReference>
<dbReference type="KEGG" id="poz:I0K15_05145"/>
<evidence type="ECO:0000313" key="3">
    <source>
        <dbReference type="Proteomes" id="UP000594800"/>
    </source>
</evidence>
<protein>
    <submittedName>
        <fullName evidence="2">Uncharacterized protein</fullName>
    </submittedName>
</protein>
<evidence type="ECO:0000313" key="2">
    <source>
        <dbReference type="EMBL" id="QPH55135.1"/>
    </source>
</evidence>
<name>A0A7S9LUA6_9RHOB</name>
<keyword evidence="1" id="KW-0732">Signal</keyword>
<accession>A0A7S9LUA6</accession>